<dbReference type="AlphaFoldDB" id="A0A4Y9SJI3"/>
<feature type="signal peptide" evidence="1">
    <location>
        <begin position="1"/>
        <end position="18"/>
    </location>
</feature>
<keyword evidence="3" id="KW-1185">Reference proteome</keyword>
<accession>A0A4Y9SJI3</accession>
<reference evidence="2 3" key="1">
    <citation type="submission" date="2019-03" db="EMBL/GenBank/DDBJ databases">
        <title>Draft Genome Sequence of Massilia arenosa sp. nov., a Novel Massilia Species Isolated from a Sandy-loam Maize Soil.</title>
        <authorList>
            <person name="Raths R."/>
            <person name="Peta V."/>
            <person name="Bucking H."/>
        </authorList>
    </citation>
    <scope>NUCLEOTIDE SEQUENCE [LARGE SCALE GENOMIC DNA]</scope>
    <source>
        <strain evidence="2 3">MC02</strain>
    </source>
</reference>
<dbReference type="Proteomes" id="UP000298438">
    <property type="component" value="Unassembled WGS sequence"/>
</dbReference>
<dbReference type="Gene3D" id="2.30.30.40">
    <property type="entry name" value="SH3 Domains"/>
    <property type="match status" value="1"/>
</dbReference>
<gene>
    <name evidence="2" type="ORF">E4L96_07940</name>
</gene>
<protein>
    <recommendedName>
        <fullName evidence="4">SH3 domain-containing protein</fullName>
    </recommendedName>
</protein>
<feature type="chain" id="PRO_5021464556" description="SH3 domain-containing protein" evidence="1">
    <location>
        <begin position="19"/>
        <end position="167"/>
    </location>
</feature>
<name>A0A4Y9SJI3_9BURK</name>
<organism evidence="2 3">
    <name type="scientific">Zemynaea arenosa</name>
    <dbReference type="NCBI Taxonomy" id="2561931"/>
    <lineage>
        <taxon>Bacteria</taxon>
        <taxon>Pseudomonadati</taxon>
        <taxon>Pseudomonadota</taxon>
        <taxon>Betaproteobacteria</taxon>
        <taxon>Burkholderiales</taxon>
        <taxon>Oxalobacteraceae</taxon>
        <taxon>Telluria group</taxon>
        <taxon>Zemynaea</taxon>
    </lineage>
</organism>
<sequence>MKMIVSLLLAALASAAAAAEVAHTVRPTELKAKPFTDAATVESLGEASKVDVLARQASWMQVKTDKKNTGWVKLLSLRFDAINGKPSGVNENLNVVFNLAKTGSGGSTATTGVKGISEEQLKNPQPNPAALAQVNEMTVSPSEMEQFTLRGNLKPQKVAYVVEGGRK</sequence>
<evidence type="ECO:0000313" key="3">
    <source>
        <dbReference type="Proteomes" id="UP000298438"/>
    </source>
</evidence>
<evidence type="ECO:0000313" key="2">
    <source>
        <dbReference type="EMBL" id="TFW22450.1"/>
    </source>
</evidence>
<comment type="caution">
    <text evidence="2">The sequence shown here is derived from an EMBL/GenBank/DDBJ whole genome shotgun (WGS) entry which is preliminary data.</text>
</comment>
<evidence type="ECO:0008006" key="4">
    <source>
        <dbReference type="Google" id="ProtNLM"/>
    </source>
</evidence>
<evidence type="ECO:0000256" key="1">
    <source>
        <dbReference type="SAM" id="SignalP"/>
    </source>
</evidence>
<dbReference type="EMBL" id="SPVF01000106">
    <property type="protein sequence ID" value="TFW22450.1"/>
    <property type="molecule type" value="Genomic_DNA"/>
</dbReference>
<dbReference type="OrthoDB" id="8821343at2"/>
<keyword evidence="1" id="KW-0732">Signal</keyword>
<proteinExistence type="predicted"/>